<feature type="compositionally biased region" description="Polar residues" evidence="1">
    <location>
        <begin position="206"/>
        <end position="235"/>
    </location>
</feature>
<sequence length="660" mass="70327">MAAVRPLESPLPPLPRKPVGLPPVVIPRRPVAAPPSALSVPPALAPALAPAPVSPASPSPVGSISSLLSAYSNHTSESTPRSSTNSNSDSIDAKGSYSIGSPGREAKDSGISLSALSSDRNAQKQDSFGQRTPAIYDQGLPPPPPLKDVQRGPPGPRTQADQSPTATHTTSSPLANSSPSQEQLWRRRSVRSEKNLAVPDLKLISSHGSTAASGQTTSQGAPVSPNPQSLPTRLQDQPEAAAPAARARVPLPRSTNASLPGRNVRPVASRQHIVAQEGNMGQKTSNLTVSGPEIIKGEFSNKQDASRAPRPAPTMSPMKSMPNITAPPSVVRLPTPEYESNDVKSPVIERVVSPVSPASSPDLPTPSNSAALHRPTGDPEGQIRQVKSSPALALKANNPGFSMRPPMGLPASPAVNRNPNQMQFPSRTASRIGDEPPRPSPAASRREPAGPVSLSVPKQREPQQFRPIPDERRTISENGSTASDETVKPKTQDFGNFANSNVGSTLPAPVAEDEESELTDHPGAALFPRNWYIPLPADKVMEARPLQDKHFRCLTSHRYMTASRQRVNPIACRTCGHKDRVAECYICSACHLNICAGCNGNLRRFRGNLDKLVRHIDEKSMERESSANNTQNAQHTQSIARPDSETFAGPLADQARAFII</sequence>
<protein>
    <submittedName>
        <fullName evidence="2">Uncharacterized protein</fullName>
    </submittedName>
</protein>
<dbReference type="Proteomes" id="UP001275084">
    <property type="component" value="Unassembled WGS sequence"/>
</dbReference>
<feature type="compositionally biased region" description="Polar residues" evidence="1">
    <location>
        <begin position="111"/>
        <end position="130"/>
    </location>
</feature>
<comment type="caution">
    <text evidence="2">The sequence shown here is derived from an EMBL/GenBank/DDBJ whole genome shotgun (WGS) entry which is preliminary data.</text>
</comment>
<feature type="compositionally biased region" description="Basic and acidic residues" evidence="1">
    <location>
        <begin position="296"/>
        <end position="307"/>
    </location>
</feature>
<feature type="compositionally biased region" description="Basic and acidic residues" evidence="1">
    <location>
        <begin position="458"/>
        <end position="475"/>
    </location>
</feature>
<feature type="compositionally biased region" description="Polar residues" evidence="1">
    <location>
        <begin position="415"/>
        <end position="429"/>
    </location>
</feature>
<accession>A0AAJ0HML1</accession>
<proteinExistence type="predicted"/>
<evidence type="ECO:0000313" key="2">
    <source>
        <dbReference type="EMBL" id="KAK3357513.1"/>
    </source>
</evidence>
<gene>
    <name evidence="2" type="ORF">B0T25DRAFT_450810</name>
</gene>
<reference evidence="2" key="1">
    <citation type="journal article" date="2023" name="Mol. Phylogenet. Evol.">
        <title>Genome-scale phylogeny and comparative genomics of the fungal order Sordariales.</title>
        <authorList>
            <person name="Hensen N."/>
            <person name="Bonometti L."/>
            <person name="Westerberg I."/>
            <person name="Brannstrom I.O."/>
            <person name="Guillou S."/>
            <person name="Cros-Aarteil S."/>
            <person name="Calhoun S."/>
            <person name="Haridas S."/>
            <person name="Kuo A."/>
            <person name="Mondo S."/>
            <person name="Pangilinan J."/>
            <person name="Riley R."/>
            <person name="LaButti K."/>
            <person name="Andreopoulos B."/>
            <person name="Lipzen A."/>
            <person name="Chen C."/>
            <person name="Yan M."/>
            <person name="Daum C."/>
            <person name="Ng V."/>
            <person name="Clum A."/>
            <person name="Steindorff A."/>
            <person name="Ohm R.A."/>
            <person name="Martin F."/>
            <person name="Silar P."/>
            <person name="Natvig D.O."/>
            <person name="Lalanne C."/>
            <person name="Gautier V."/>
            <person name="Ament-Velasquez S.L."/>
            <person name="Kruys A."/>
            <person name="Hutchinson M.I."/>
            <person name="Powell A.J."/>
            <person name="Barry K."/>
            <person name="Miller A.N."/>
            <person name="Grigoriev I.V."/>
            <person name="Debuchy R."/>
            <person name="Gladieux P."/>
            <person name="Hiltunen Thoren M."/>
            <person name="Johannesson H."/>
        </authorList>
    </citation>
    <scope>NUCLEOTIDE SEQUENCE</scope>
    <source>
        <strain evidence="2">CBS 955.72</strain>
    </source>
</reference>
<evidence type="ECO:0000256" key="1">
    <source>
        <dbReference type="SAM" id="MobiDB-lite"/>
    </source>
</evidence>
<feature type="compositionally biased region" description="Low complexity" evidence="1">
    <location>
        <begin position="351"/>
        <end position="361"/>
    </location>
</feature>
<evidence type="ECO:0000313" key="3">
    <source>
        <dbReference type="Proteomes" id="UP001275084"/>
    </source>
</evidence>
<feature type="compositionally biased region" description="Pro residues" evidence="1">
    <location>
        <begin position="9"/>
        <end position="25"/>
    </location>
</feature>
<dbReference type="EMBL" id="JAUIQD010000003">
    <property type="protein sequence ID" value="KAK3357513.1"/>
    <property type="molecule type" value="Genomic_DNA"/>
</dbReference>
<feature type="compositionally biased region" description="Low complexity" evidence="1">
    <location>
        <begin position="59"/>
        <end position="70"/>
    </location>
</feature>
<organism evidence="2 3">
    <name type="scientific">Lasiosphaeria hispida</name>
    <dbReference type="NCBI Taxonomy" id="260671"/>
    <lineage>
        <taxon>Eukaryota</taxon>
        <taxon>Fungi</taxon>
        <taxon>Dikarya</taxon>
        <taxon>Ascomycota</taxon>
        <taxon>Pezizomycotina</taxon>
        <taxon>Sordariomycetes</taxon>
        <taxon>Sordariomycetidae</taxon>
        <taxon>Sordariales</taxon>
        <taxon>Lasiosphaeriaceae</taxon>
        <taxon>Lasiosphaeria</taxon>
    </lineage>
</organism>
<feature type="compositionally biased region" description="Low complexity" evidence="1">
    <location>
        <begin position="26"/>
        <end position="51"/>
    </location>
</feature>
<feature type="compositionally biased region" description="Polar residues" evidence="1">
    <location>
        <begin position="626"/>
        <end position="639"/>
    </location>
</feature>
<keyword evidence="3" id="KW-1185">Reference proteome</keyword>
<feature type="compositionally biased region" description="Low complexity" evidence="1">
    <location>
        <begin position="240"/>
        <end position="253"/>
    </location>
</feature>
<dbReference type="AlphaFoldDB" id="A0AAJ0HML1"/>
<feature type="compositionally biased region" description="Polar residues" evidence="1">
    <location>
        <begin position="71"/>
        <end position="90"/>
    </location>
</feature>
<feature type="region of interest" description="Disordered" evidence="1">
    <location>
        <begin position="296"/>
        <end position="502"/>
    </location>
</feature>
<name>A0AAJ0HML1_9PEZI</name>
<feature type="compositionally biased region" description="Polar residues" evidence="1">
    <location>
        <begin position="159"/>
        <end position="183"/>
    </location>
</feature>
<feature type="compositionally biased region" description="Polar residues" evidence="1">
    <location>
        <begin position="493"/>
        <end position="502"/>
    </location>
</feature>
<feature type="region of interest" description="Disordered" evidence="1">
    <location>
        <begin position="1"/>
        <end position="267"/>
    </location>
</feature>
<reference evidence="2" key="2">
    <citation type="submission" date="2023-06" db="EMBL/GenBank/DDBJ databases">
        <authorList>
            <consortium name="Lawrence Berkeley National Laboratory"/>
            <person name="Haridas S."/>
            <person name="Hensen N."/>
            <person name="Bonometti L."/>
            <person name="Westerberg I."/>
            <person name="Brannstrom I.O."/>
            <person name="Guillou S."/>
            <person name="Cros-Aarteil S."/>
            <person name="Calhoun S."/>
            <person name="Kuo A."/>
            <person name="Mondo S."/>
            <person name="Pangilinan J."/>
            <person name="Riley R."/>
            <person name="Labutti K."/>
            <person name="Andreopoulos B."/>
            <person name="Lipzen A."/>
            <person name="Chen C."/>
            <person name="Yanf M."/>
            <person name="Daum C."/>
            <person name="Ng V."/>
            <person name="Clum A."/>
            <person name="Steindorff A."/>
            <person name="Ohm R."/>
            <person name="Martin F."/>
            <person name="Silar P."/>
            <person name="Natvig D."/>
            <person name="Lalanne C."/>
            <person name="Gautier V."/>
            <person name="Ament-Velasquez S.L."/>
            <person name="Kruys A."/>
            <person name="Hutchinson M.I."/>
            <person name="Powell A.J."/>
            <person name="Barry K."/>
            <person name="Miller A.N."/>
            <person name="Grigoriev I.V."/>
            <person name="Debuchy R."/>
            <person name="Gladieux P."/>
            <person name="Thoren M.H."/>
            <person name="Johannesson H."/>
        </authorList>
    </citation>
    <scope>NUCLEOTIDE SEQUENCE</scope>
    <source>
        <strain evidence="2">CBS 955.72</strain>
    </source>
</reference>
<feature type="region of interest" description="Disordered" evidence="1">
    <location>
        <begin position="620"/>
        <end position="646"/>
    </location>
</feature>